<proteinExistence type="predicted"/>
<keyword evidence="3" id="KW-1185">Reference proteome</keyword>
<name>A0A397PJG3_9HYPH</name>
<dbReference type="Proteomes" id="UP000266273">
    <property type="component" value="Unassembled WGS sequence"/>
</dbReference>
<evidence type="ECO:0000256" key="1">
    <source>
        <dbReference type="SAM" id="MobiDB-lite"/>
    </source>
</evidence>
<accession>A0A397PJG3</accession>
<reference evidence="2 3" key="1">
    <citation type="submission" date="2018-08" db="EMBL/GenBank/DDBJ databases">
        <title>Genomic Encyclopedia of Archaeal and Bacterial Type Strains, Phase II (KMG-II): from individual species to whole genera.</title>
        <authorList>
            <person name="Goeker M."/>
        </authorList>
    </citation>
    <scope>NUCLEOTIDE SEQUENCE [LARGE SCALE GENOMIC DNA]</scope>
    <source>
        <strain evidence="2 3">DSM 5002</strain>
    </source>
</reference>
<protein>
    <submittedName>
        <fullName evidence="2">Uncharacterized protein</fullName>
    </submittedName>
</protein>
<evidence type="ECO:0000313" key="2">
    <source>
        <dbReference type="EMBL" id="RIA47415.1"/>
    </source>
</evidence>
<sequence>MSYAFLTPETPAFAQEQQANAKARRPAIRSDADARRIVRLVRETFAAVHQANVSGNYAVFRDLAAPSLRSSMSLLDLANYFAPLRKQKADLGRALLALPKFREKPLIVRNKFLVLKGYIPGQPRRIAFDFTYQRVGGRWRFVNIAIRPVTAKADAATPENKKPQQAGSATARTVIPPAPSRRPFGQPKKAAAPSGSALQTTTIAKTPSPPESPEEEHWPMRLWYSLPLTGGR</sequence>
<gene>
    <name evidence="2" type="ORF">BXY53_2494</name>
</gene>
<dbReference type="EMBL" id="QXDF01000003">
    <property type="protein sequence ID" value="RIA47415.1"/>
    <property type="molecule type" value="Genomic_DNA"/>
</dbReference>
<evidence type="ECO:0000313" key="3">
    <source>
        <dbReference type="Proteomes" id="UP000266273"/>
    </source>
</evidence>
<dbReference type="AlphaFoldDB" id="A0A397PJG3"/>
<organism evidence="2 3">
    <name type="scientific">Dichotomicrobium thermohalophilum</name>
    <dbReference type="NCBI Taxonomy" id="933063"/>
    <lineage>
        <taxon>Bacteria</taxon>
        <taxon>Pseudomonadati</taxon>
        <taxon>Pseudomonadota</taxon>
        <taxon>Alphaproteobacteria</taxon>
        <taxon>Hyphomicrobiales</taxon>
        <taxon>Hyphomicrobiaceae</taxon>
        <taxon>Dichotomicrobium</taxon>
    </lineage>
</organism>
<feature type="compositionally biased region" description="Polar residues" evidence="1">
    <location>
        <begin position="196"/>
        <end position="205"/>
    </location>
</feature>
<feature type="region of interest" description="Disordered" evidence="1">
    <location>
        <begin position="153"/>
        <end position="220"/>
    </location>
</feature>
<comment type="caution">
    <text evidence="2">The sequence shown here is derived from an EMBL/GenBank/DDBJ whole genome shotgun (WGS) entry which is preliminary data.</text>
</comment>